<evidence type="ECO:0000256" key="4">
    <source>
        <dbReference type="ARBA" id="ARBA00022989"/>
    </source>
</evidence>
<organism evidence="7">
    <name type="scientific">Pseudoalteromonas prydzensis</name>
    <dbReference type="NCBI Taxonomy" id="182141"/>
    <lineage>
        <taxon>Bacteria</taxon>
        <taxon>Pseudomonadati</taxon>
        <taxon>Pseudomonadota</taxon>
        <taxon>Gammaproteobacteria</taxon>
        <taxon>Alteromonadales</taxon>
        <taxon>Pseudoalteromonadaceae</taxon>
        <taxon>Pseudoalteromonas</taxon>
    </lineage>
</organism>
<evidence type="ECO:0000256" key="1">
    <source>
        <dbReference type="ARBA" id="ARBA00004551"/>
    </source>
</evidence>
<proteinExistence type="predicted"/>
<gene>
    <name evidence="7" type="ORF">ENH88_05115</name>
</gene>
<keyword evidence="3" id="KW-1043">Host membrane</keyword>
<dbReference type="RefSeq" id="WP_304180370.1">
    <property type="nucleotide sequence ID" value="NZ_DRGM01000054.1"/>
</dbReference>
<feature type="transmembrane region" description="Helical" evidence="6">
    <location>
        <begin position="20"/>
        <end position="41"/>
    </location>
</feature>
<accession>A0A7V1CXJ3</accession>
<feature type="transmembrane region" description="Helical" evidence="6">
    <location>
        <begin position="96"/>
        <end position="115"/>
    </location>
</feature>
<feature type="transmembrane region" description="Helical" evidence="6">
    <location>
        <begin position="48"/>
        <end position="76"/>
    </location>
</feature>
<dbReference type="Proteomes" id="UP000886188">
    <property type="component" value="Unassembled WGS sequence"/>
</dbReference>
<keyword evidence="2 6" id="KW-0812">Transmembrane</keyword>
<name>A0A7V1CXJ3_9GAMM</name>
<evidence type="ECO:0000256" key="6">
    <source>
        <dbReference type="SAM" id="Phobius"/>
    </source>
</evidence>
<dbReference type="Pfam" id="PF17537">
    <property type="entry name" value="DUF5455"/>
    <property type="match status" value="1"/>
</dbReference>
<dbReference type="InterPro" id="IPR035210">
    <property type="entry name" value="DUF5455"/>
</dbReference>
<dbReference type="AlphaFoldDB" id="A0A7V1CXJ3"/>
<dbReference type="GO" id="GO:0033644">
    <property type="term" value="C:host cell membrane"/>
    <property type="evidence" value="ECO:0007669"/>
    <property type="project" value="UniProtKB-SubCell"/>
</dbReference>
<sequence>MPAILLPIIAGAANLMRLPALVAFLAGIFGQIVAFFAKWVSTKIAMQLTILTALIGLTVAVFTGIRSIMLGISVIAPDYLVQAASLVVPDNAALCLSSIISANVIRYVWVWKVYFIESFGRGK</sequence>
<dbReference type="EMBL" id="DRGM01000054">
    <property type="protein sequence ID" value="HEA15825.1"/>
    <property type="molecule type" value="Genomic_DNA"/>
</dbReference>
<protein>
    <submittedName>
        <fullName evidence="7">Uncharacterized protein</fullName>
    </submittedName>
</protein>
<keyword evidence="4 6" id="KW-1133">Transmembrane helix</keyword>
<evidence type="ECO:0000313" key="7">
    <source>
        <dbReference type="EMBL" id="HEA15825.1"/>
    </source>
</evidence>
<comment type="subcellular location">
    <subcellularLocation>
        <location evidence="1">Host membrane</location>
    </subcellularLocation>
</comment>
<evidence type="ECO:0000256" key="3">
    <source>
        <dbReference type="ARBA" id="ARBA00022870"/>
    </source>
</evidence>
<evidence type="ECO:0000256" key="5">
    <source>
        <dbReference type="ARBA" id="ARBA00023136"/>
    </source>
</evidence>
<evidence type="ECO:0000256" key="2">
    <source>
        <dbReference type="ARBA" id="ARBA00022692"/>
    </source>
</evidence>
<keyword evidence="5 6" id="KW-0472">Membrane</keyword>
<reference evidence="7" key="1">
    <citation type="journal article" date="2020" name="mSystems">
        <title>Genome- and Community-Level Interaction Insights into Carbon Utilization and Element Cycling Functions of Hydrothermarchaeota in Hydrothermal Sediment.</title>
        <authorList>
            <person name="Zhou Z."/>
            <person name="Liu Y."/>
            <person name="Xu W."/>
            <person name="Pan J."/>
            <person name="Luo Z.H."/>
            <person name="Li M."/>
        </authorList>
    </citation>
    <scope>NUCLEOTIDE SEQUENCE [LARGE SCALE GENOMIC DNA]</scope>
    <source>
        <strain evidence="7">HyVt-346</strain>
    </source>
</reference>
<comment type="caution">
    <text evidence="7">The sequence shown here is derived from an EMBL/GenBank/DDBJ whole genome shotgun (WGS) entry which is preliminary data.</text>
</comment>